<dbReference type="EMBL" id="CAJVPL010000035">
    <property type="protein sequence ID" value="CAG8436702.1"/>
    <property type="molecule type" value="Genomic_DNA"/>
</dbReference>
<dbReference type="CDD" id="cd05154">
    <property type="entry name" value="ACAD10_11_N-like"/>
    <property type="match status" value="1"/>
</dbReference>
<evidence type="ECO:0000259" key="1">
    <source>
        <dbReference type="Pfam" id="PF01636"/>
    </source>
</evidence>
<dbReference type="InterPro" id="IPR052898">
    <property type="entry name" value="ACAD10-like"/>
</dbReference>
<sequence length="348" mass="39681">MAKSNNVQETSDVRLLIEVDKLQEYLTLKMPEFRAPLEVRQFKYGQSNPTYLLIDANKKRYVLRKKPPGALLSTTAHAVEREFRILDALSRNTEIPVPKVMEFLKGRIFNDASFSSLSQKDCRQCWYSAIDTLAKLHSIDHKSIGLKGYGKPSGFYSRQIHSLLRVSAAQATARDKNDVAVGEIPRLDEIIKWLKRNELPDETTIVHGDYKIDNLVYHPTESRVIGILDWELSTIGHPMSDVANLLMHYYLRHDTFNLFPGFIGAKDINVPSLEELMRLYCEKTRRPYPIKKFDYAIFGVITQGIDARVALKQASSAEAKKYNGAFKKSAECALEIVDRGDLDIQNKL</sequence>
<organism evidence="2 3">
    <name type="scientific">Ambispora gerdemannii</name>
    <dbReference type="NCBI Taxonomy" id="144530"/>
    <lineage>
        <taxon>Eukaryota</taxon>
        <taxon>Fungi</taxon>
        <taxon>Fungi incertae sedis</taxon>
        <taxon>Mucoromycota</taxon>
        <taxon>Glomeromycotina</taxon>
        <taxon>Glomeromycetes</taxon>
        <taxon>Archaeosporales</taxon>
        <taxon>Ambisporaceae</taxon>
        <taxon>Ambispora</taxon>
    </lineage>
</organism>
<comment type="caution">
    <text evidence="2">The sequence shown here is derived from an EMBL/GenBank/DDBJ whole genome shotgun (WGS) entry which is preliminary data.</text>
</comment>
<evidence type="ECO:0000313" key="3">
    <source>
        <dbReference type="Proteomes" id="UP000789831"/>
    </source>
</evidence>
<keyword evidence="3" id="KW-1185">Reference proteome</keyword>
<dbReference type="Proteomes" id="UP000789831">
    <property type="component" value="Unassembled WGS sequence"/>
</dbReference>
<evidence type="ECO:0000313" key="2">
    <source>
        <dbReference type="EMBL" id="CAG8436702.1"/>
    </source>
</evidence>
<name>A0A9N8V4C8_9GLOM</name>
<protein>
    <submittedName>
        <fullName evidence="2">6384_t:CDS:1</fullName>
    </submittedName>
</protein>
<dbReference type="Pfam" id="PF01636">
    <property type="entry name" value="APH"/>
    <property type="match status" value="1"/>
</dbReference>
<dbReference type="SUPFAM" id="SSF56112">
    <property type="entry name" value="Protein kinase-like (PK-like)"/>
    <property type="match status" value="1"/>
</dbReference>
<dbReference type="PANTHER" id="PTHR47829:SF1">
    <property type="entry name" value="HAD FAMILY PHOSPHATASE"/>
    <property type="match status" value="1"/>
</dbReference>
<dbReference type="Gene3D" id="3.30.200.20">
    <property type="entry name" value="Phosphorylase Kinase, domain 1"/>
    <property type="match status" value="1"/>
</dbReference>
<dbReference type="PANTHER" id="PTHR47829">
    <property type="entry name" value="HYDROLASE, PUTATIVE (AFU_ORTHOLOGUE AFUA_1G12880)-RELATED"/>
    <property type="match status" value="1"/>
</dbReference>
<proteinExistence type="predicted"/>
<dbReference type="Gene3D" id="3.90.1200.10">
    <property type="match status" value="1"/>
</dbReference>
<dbReference type="InterPro" id="IPR011009">
    <property type="entry name" value="Kinase-like_dom_sf"/>
</dbReference>
<gene>
    <name evidence="2" type="ORF">AGERDE_LOCUS692</name>
</gene>
<dbReference type="OrthoDB" id="191037at2759"/>
<dbReference type="InterPro" id="IPR002575">
    <property type="entry name" value="Aminoglycoside_PTrfase"/>
</dbReference>
<feature type="domain" description="Aminoglycoside phosphotransferase" evidence="1">
    <location>
        <begin position="39"/>
        <end position="250"/>
    </location>
</feature>
<accession>A0A9N8V4C8</accession>
<reference evidence="2" key="1">
    <citation type="submission" date="2021-06" db="EMBL/GenBank/DDBJ databases">
        <authorList>
            <person name="Kallberg Y."/>
            <person name="Tangrot J."/>
            <person name="Rosling A."/>
        </authorList>
    </citation>
    <scope>NUCLEOTIDE SEQUENCE</scope>
    <source>
        <strain evidence="2">MT106</strain>
    </source>
</reference>
<dbReference type="InterPro" id="IPR041726">
    <property type="entry name" value="ACAD10_11_N"/>
</dbReference>
<dbReference type="AlphaFoldDB" id="A0A9N8V4C8"/>